<dbReference type="PANTHER" id="PTHR36448:SF3">
    <property type="entry name" value="CUPIN TYPE-2 DOMAIN-CONTAINING PROTEIN"/>
    <property type="match status" value="1"/>
</dbReference>
<dbReference type="InterPro" id="IPR047121">
    <property type="entry name" value="YjiB-like"/>
</dbReference>
<name>A0A922NJS6_9PLEO</name>
<reference evidence="3" key="1">
    <citation type="journal article" date="2022" name="Microb. Genom.">
        <title>A global pangenome for the wheat fungal pathogen Pyrenophora tritici-repentis and prediction of effector protein structural homology.</title>
        <authorList>
            <person name="Moolhuijzen P.M."/>
            <person name="See P.T."/>
            <person name="Shi G."/>
            <person name="Powell H.R."/>
            <person name="Cockram J."/>
            <person name="Jorgensen L.N."/>
            <person name="Benslimane H."/>
            <person name="Strelkov S.E."/>
            <person name="Turner J."/>
            <person name="Liu Z."/>
            <person name="Moffat C.S."/>
        </authorList>
    </citation>
    <scope>NUCLEOTIDE SEQUENCE [LARGE SCALE GENOMIC DNA]</scope>
</reference>
<comment type="caution">
    <text evidence="2">The sequence shown here is derived from an EMBL/GenBank/DDBJ whole genome shotgun (WGS) entry which is preliminary data.</text>
</comment>
<dbReference type="EMBL" id="NRDI02000005">
    <property type="protein sequence ID" value="KAI1516337.1"/>
    <property type="molecule type" value="Genomic_DNA"/>
</dbReference>
<dbReference type="PANTHER" id="PTHR36448">
    <property type="entry name" value="BLR7373 PROTEIN"/>
    <property type="match status" value="1"/>
</dbReference>
<organism evidence="2 3">
    <name type="scientific">Pyrenophora tritici-repentis</name>
    <dbReference type="NCBI Taxonomy" id="45151"/>
    <lineage>
        <taxon>Eukaryota</taxon>
        <taxon>Fungi</taxon>
        <taxon>Dikarya</taxon>
        <taxon>Ascomycota</taxon>
        <taxon>Pezizomycotina</taxon>
        <taxon>Dothideomycetes</taxon>
        <taxon>Pleosporomycetidae</taxon>
        <taxon>Pleosporales</taxon>
        <taxon>Pleosporineae</taxon>
        <taxon>Pleosporaceae</taxon>
        <taxon>Pyrenophora</taxon>
    </lineage>
</organism>
<dbReference type="Proteomes" id="UP000249757">
    <property type="component" value="Unassembled WGS sequence"/>
</dbReference>
<dbReference type="OrthoDB" id="2446447at2759"/>
<evidence type="ECO:0000313" key="2">
    <source>
        <dbReference type="EMBL" id="KAI1516337.1"/>
    </source>
</evidence>
<dbReference type="Gene3D" id="2.60.120.10">
    <property type="entry name" value="Jelly Rolls"/>
    <property type="match status" value="1"/>
</dbReference>
<feature type="compositionally biased region" description="Low complexity" evidence="1">
    <location>
        <begin position="1"/>
        <end position="19"/>
    </location>
</feature>
<evidence type="ECO:0000256" key="1">
    <source>
        <dbReference type="SAM" id="MobiDB-lite"/>
    </source>
</evidence>
<dbReference type="AlphaFoldDB" id="A0A922NJS6"/>
<sequence length="251" mass="27447">MSPTTTTTTTTITTTTPIKLHTHHLPPTPLIPNSPLPLLHYPALLKHLVTAPSFTPTTLHTIYLSHGWQTQWIARYGPDIQSHYHSTTHEAMAVISGGSATIRFGVADSPTWEAGKLAPGERDDDAEGGGVEIEARLGDVFVVPAGVSHKTFAPRPETKELEFSQPPREVKEGGREKEEERRRFFEGVEVKGEFMMMGAYPEGNVWDFKVGGEHKGREEVVWNVPVPGKDPVLGESLEGLVGLWGGKGRGS</sequence>
<dbReference type="CDD" id="cd02219">
    <property type="entry name" value="cupin_YjlB-like"/>
    <property type="match status" value="1"/>
</dbReference>
<dbReference type="SUPFAM" id="SSF51182">
    <property type="entry name" value="RmlC-like cupins"/>
    <property type="match status" value="1"/>
</dbReference>
<feature type="compositionally biased region" description="Basic and acidic residues" evidence="1">
    <location>
        <begin position="156"/>
        <end position="178"/>
    </location>
</feature>
<gene>
    <name evidence="2" type="ORF">Ptr86124_004874</name>
</gene>
<feature type="region of interest" description="Disordered" evidence="1">
    <location>
        <begin position="1"/>
        <end position="22"/>
    </location>
</feature>
<protein>
    <submittedName>
        <fullName evidence="2">Cupin-1 domain containing protein</fullName>
    </submittedName>
</protein>
<evidence type="ECO:0000313" key="3">
    <source>
        <dbReference type="Proteomes" id="UP000249757"/>
    </source>
</evidence>
<dbReference type="InterPro" id="IPR014710">
    <property type="entry name" value="RmlC-like_jellyroll"/>
</dbReference>
<keyword evidence="3" id="KW-1185">Reference proteome</keyword>
<accession>A0A922NJS6</accession>
<feature type="region of interest" description="Disordered" evidence="1">
    <location>
        <begin position="154"/>
        <end position="178"/>
    </location>
</feature>
<dbReference type="InterPro" id="IPR011051">
    <property type="entry name" value="RmlC_Cupin_sf"/>
</dbReference>
<proteinExistence type="predicted"/>